<reference evidence="3" key="1">
    <citation type="journal article" date="2023" name="G3 (Bethesda)">
        <title>A reference genome for the long-term kleptoplast-retaining sea slug Elysia crispata morphotype clarki.</title>
        <authorList>
            <person name="Eastman K.E."/>
            <person name="Pendleton A.L."/>
            <person name="Shaikh M.A."/>
            <person name="Suttiyut T."/>
            <person name="Ogas R."/>
            <person name="Tomko P."/>
            <person name="Gavelis G."/>
            <person name="Widhalm J.R."/>
            <person name="Wisecaver J.H."/>
        </authorList>
    </citation>
    <scope>NUCLEOTIDE SEQUENCE</scope>
    <source>
        <strain evidence="3">ECLA1</strain>
    </source>
</reference>
<dbReference type="AlphaFoldDB" id="A0AAE0Z729"/>
<evidence type="ECO:0000256" key="1">
    <source>
        <dbReference type="SAM" id="SignalP"/>
    </source>
</evidence>
<dbReference type="InterPro" id="IPR050373">
    <property type="entry name" value="Fibrinogen_C-term_domain"/>
</dbReference>
<keyword evidence="4" id="KW-1185">Reference proteome</keyword>
<dbReference type="Gene3D" id="3.90.215.10">
    <property type="entry name" value="Gamma Fibrinogen, chain A, domain 1"/>
    <property type="match status" value="1"/>
</dbReference>
<dbReference type="SUPFAM" id="SSF56496">
    <property type="entry name" value="Fibrinogen C-terminal domain-like"/>
    <property type="match status" value="1"/>
</dbReference>
<name>A0AAE0Z729_9GAST</name>
<dbReference type="Proteomes" id="UP001283361">
    <property type="component" value="Unassembled WGS sequence"/>
</dbReference>
<evidence type="ECO:0000259" key="2">
    <source>
        <dbReference type="PROSITE" id="PS51406"/>
    </source>
</evidence>
<organism evidence="3 4">
    <name type="scientific">Elysia crispata</name>
    <name type="common">lettuce slug</name>
    <dbReference type="NCBI Taxonomy" id="231223"/>
    <lineage>
        <taxon>Eukaryota</taxon>
        <taxon>Metazoa</taxon>
        <taxon>Spiralia</taxon>
        <taxon>Lophotrochozoa</taxon>
        <taxon>Mollusca</taxon>
        <taxon>Gastropoda</taxon>
        <taxon>Heterobranchia</taxon>
        <taxon>Euthyneura</taxon>
        <taxon>Panpulmonata</taxon>
        <taxon>Sacoglossa</taxon>
        <taxon>Placobranchoidea</taxon>
        <taxon>Plakobranchidae</taxon>
        <taxon>Elysia</taxon>
    </lineage>
</organism>
<protein>
    <recommendedName>
        <fullName evidence="2">Fibrinogen C-terminal domain-containing protein</fullName>
    </recommendedName>
</protein>
<keyword evidence="1" id="KW-0732">Signal</keyword>
<sequence>MATLFCVCFMLCSTLMMAQASTVCDIPRTCRDVKPDGNKYKVVTMYNEMTMLCEMETDSGGWTVIQKRIKGDVNFNRSWVEIKHEFGHFNGDYWFGLERVSHLTTLGRYELYVSFDFNSKSYFARYSLFKVFPKEDKYALRIGGYSGNAGDSLTYHNEMGFTTYDQDNDISGHRNCAVRYKGPWWHRDCHQSNLNGIWGATAFGEGTNWLATTGHRASASNIRMMIRAY</sequence>
<dbReference type="SMART" id="SM00186">
    <property type="entry name" value="FBG"/>
    <property type="match status" value="1"/>
</dbReference>
<dbReference type="CDD" id="cd00087">
    <property type="entry name" value="FReD"/>
    <property type="match status" value="1"/>
</dbReference>
<evidence type="ECO:0000313" key="3">
    <source>
        <dbReference type="EMBL" id="KAK3764048.1"/>
    </source>
</evidence>
<dbReference type="Pfam" id="PF00147">
    <property type="entry name" value="Fibrinogen_C"/>
    <property type="match status" value="1"/>
</dbReference>
<dbReference type="GO" id="GO:0005615">
    <property type="term" value="C:extracellular space"/>
    <property type="evidence" value="ECO:0007669"/>
    <property type="project" value="TreeGrafter"/>
</dbReference>
<comment type="caution">
    <text evidence="3">The sequence shown here is derived from an EMBL/GenBank/DDBJ whole genome shotgun (WGS) entry which is preliminary data.</text>
</comment>
<feature type="chain" id="PRO_5041922916" description="Fibrinogen C-terminal domain-containing protein" evidence="1">
    <location>
        <begin position="21"/>
        <end position="229"/>
    </location>
</feature>
<dbReference type="InterPro" id="IPR036056">
    <property type="entry name" value="Fibrinogen-like_C"/>
</dbReference>
<dbReference type="PROSITE" id="PS51406">
    <property type="entry name" value="FIBRINOGEN_C_2"/>
    <property type="match status" value="1"/>
</dbReference>
<dbReference type="EMBL" id="JAWDGP010004473">
    <property type="protein sequence ID" value="KAK3764048.1"/>
    <property type="molecule type" value="Genomic_DNA"/>
</dbReference>
<feature type="domain" description="Fibrinogen C-terminal" evidence="2">
    <location>
        <begin position="21"/>
        <end position="229"/>
    </location>
</feature>
<evidence type="ECO:0000313" key="4">
    <source>
        <dbReference type="Proteomes" id="UP001283361"/>
    </source>
</evidence>
<dbReference type="PANTHER" id="PTHR19143">
    <property type="entry name" value="FIBRINOGEN/TENASCIN/ANGIOPOEITIN"/>
    <property type="match status" value="1"/>
</dbReference>
<gene>
    <name evidence="3" type="ORF">RRG08_046517</name>
</gene>
<dbReference type="InterPro" id="IPR014716">
    <property type="entry name" value="Fibrinogen_a/b/g_C_1"/>
</dbReference>
<feature type="signal peptide" evidence="1">
    <location>
        <begin position="1"/>
        <end position="20"/>
    </location>
</feature>
<accession>A0AAE0Z729</accession>
<proteinExistence type="predicted"/>
<dbReference type="InterPro" id="IPR002181">
    <property type="entry name" value="Fibrinogen_a/b/g_C_dom"/>
</dbReference>
<dbReference type="PANTHER" id="PTHR19143:SF444">
    <property type="entry name" value="PROTEIN SCABROUS"/>
    <property type="match status" value="1"/>
</dbReference>